<reference evidence="3 4" key="1">
    <citation type="submission" date="2018-09" db="EMBL/GenBank/DDBJ databases">
        <authorList>
            <person name="Zhu H."/>
        </authorList>
    </citation>
    <scope>NUCLEOTIDE SEQUENCE [LARGE SCALE GENOMIC DNA]</scope>
    <source>
        <strain evidence="3 4">K2R01-6</strain>
    </source>
</reference>
<gene>
    <name evidence="3" type="ORF">D3876_06130</name>
</gene>
<protein>
    <submittedName>
        <fullName evidence="3">DUF2807 domain-containing protein</fullName>
    </submittedName>
</protein>
<sequence>MVMAGLQHWVMAGVLVAATPAAQAADRGFTITDFDRIRIDGPYAVQITTGRGTTAKASGAREAIERVSLQVQGRTLTIRPDRSVWGANGAAATSPVTISISTRELRTVMLYGSGSLQIDRASGPRLELIVQGSGRVEVGRVETDRLDLGMTGSGAAKLAGSVKALNAVVRGSASVDGTALTANDIILNTESASNVTLAAKTSAKVQSTGAGNTSITGKAACTVTATGAGLVQCGR</sequence>
<dbReference type="AlphaFoldDB" id="A0A418WRM1"/>
<organism evidence="3 4">
    <name type="scientific">Sphingomonas cavernae</name>
    <dbReference type="NCBI Taxonomy" id="2320861"/>
    <lineage>
        <taxon>Bacteria</taxon>
        <taxon>Pseudomonadati</taxon>
        <taxon>Pseudomonadota</taxon>
        <taxon>Alphaproteobacteria</taxon>
        <taxon>Sphingomonadales</taxon>
        <taxon>Sphingomonadaceae</taxon>
        <taxon>Sphingomonas</taxon>
    </lineage>
</organism>
<dbReference type="Pfam" id="PF10988">
    <property type="entry name" value="DUF2807"/>
    <property type="match status" value="1"/>
</dbReference>
<feature type="chain" id="PRO_5019376699" evidence="1">
    <location>
        <begin position="25"/>
        <end position="235"/>
    </location>
</feature>
<accession>A0A418WRM1</accession>
<keyword evidence="1" id="KW-0732">Signal</keyword>
<proteinExistence type="predicted"/>
<evidence type="ECO:0000313" key="4">
    <source>
        <dbReference type="Proteomes" id="UP000286100"/>
    </source>
</evidence>
<dbReference type="EMBL" id="QYUM01000002">
    <property type="protein sequence ID" value="RJF93861.1"/>
    <property type="molecule type" value="Genomic_DNA"/>
</dbReference>
<dbReference type="OrthoDB" id="7478143at2"/>
<comment type="caution">
    <text evidence="3">The sequence shown here is derived from an EMBL/GenBank/DDBJ whole genome shotgun (WGS) entry which is preliminary data.</text>
</comment>
<feature type="signal peptide" evidence="1">
    <location>
        <begin position="1"/>
        <end position="24"/>
    </location>
</feature>
<dbReference type="Gene3D" id="2.160.20.120">
    <property type="match status" value="1"/>
</dbReference>
<name>A0A418WRM1_9SPHN</name>
<evidence type="ECO:0000313" key="3">
    <source>
        <dbReference type="EMBL" id="RJF93861.1"/>
    </source>
</evidence>
<dbReference type="InterPro" id="IPR021255">
    <property type="entry name" value="DUF2807"/>
</dbReference>
<evidence type="ECO:0000259" key="2">
    <source>
        <dbReference type="Pfam" id="PF10988"/>
    </source>
</evidence>
<evidence type="ECO:0000256" key="1">
    <source>
        <dbReference type="SAM" id="SignalP"/>
    </source>
</evidence>
<keyword evidence="4" id="KW-1185">Reference proteome</keyword>
<dbReference type="Proteomes" id="UP000286100">
    <property type="component" value="Unassembled WGS sequence"/>
</dbReference>
<feature type="domain" description="Putative auto-transporter adhesin head GIN" evidence="2">
    <location>
        <begin position="33"/>
        <end position="218"/>
    </location>
</feature>